<feature type="region of interest" description="Disordered" evidence="1">
    <location>
        <begin position="1"/>
        <end position="40"/>
    </location>
</feature>
<reference evidence="2" key="1">
    <citation type="journal article" date="2020" name="MBio">
        <title>A New Family of DNA Viruses Causing Disease in Crustaceans from Diverse Aquatic Biomes.</title>
        <authorList>
            <person name="Subramaniam K."/>
            <person name="Behringer D.C."/>
            <person name="Bojko J."/>
            <person name="Yutin N."/>
            <person name="Clark A.S."/>
            <person name="Bateman K.S."/>
            <person name="van Aerle R."/>
            <person name="Bass D."/>
            <person name="Kerr R.C."/>
            <person name="Koonin E.V."/>
            <person name="Stentiford G.D."/>
            <person name="Waltzek T.B."/>
        </authorList>
    </citation>
    <scope>NUCLEOTIDE SEQUENCE</scope>
</reference>
<accession>A0A6G9HDG2</accession>
<sequence length="367" mass="40919">MGRGASGSAVMRGKRKNTADRGVTKRPSVETSMAKDDGCNFEDIDNLLATVRGASDRDESFNENANISKRSEGAGKVIENEDDTVAEDDVGEESYGEDEGVEEEEIGEGEEEEIGEGEEEEIGEEEEEEEEGQLVKKAPIRVHLGDEDFSNQLNNEVSERKKVPGNILTKAVFEHRGRGKGDKLTLTYVAMSKCGSSEETIQFNSNIDKFSFKKRSGPNPCYSISCFDSNKMTALGGLWFNFTTRLVNATTKDIKEPFFSILRTDAPDIAAIVDYFDTHQPIPLNDENAIVGTNPYISVNLDPKRWYTVKNDNINPKDYIGQMVECLAMIDFTFYTKKTTTGRFGVKPYLTTGRLRIGEENIPQFND</sequence>
<evidence type="ECO:0000313" key="2">
    <source>
        <dbReference type="EMBL" id="QIQ08592.1"/>
    </source>
</evidence>
<feature type="region of interest" description="Disordered" evidence="1">
    <location>
        <begin position="52"/>
        <end position="134"/>
    </location>
</feature>
<protein>
    <submittedName>
        <fullName evidence="2">Uncharacterized protein</fullName>
    </submittedName>
</protein>
<dbReference type="EMBL" id="MN604016">
    <property type="protein sequence ID" value="QIQ08592.1"/>
    <property type="molecule type" value="Genomic_DNA"/>
</dbReference>
<feature type="compositionally biased region" description="Acidic residues" evidence="1">
    <location>
        <begin position="80"/>
        <end position="132"/>
    </location>
</feature>
<organism evidence="2">
    <name type="scientific">Dikerogammarus haemobaphes virus 1</name>
    <dbReference type="NCBI Taxonomy" id="2704946"/>
    <lineage>
        <taxon>Viruses</taxon>
    </lineage>
</organism>
<proteinExistence type="predicted"/>
<evidence type="ECO:0000256" key="1">
    <source>
        <dbReference type="SAM" id="MobiDB-lite"/>
    </source>
</evidence>
<name>A0A6G9HDG2_9VIRU</name>
<gene>
    <name evidence="2" type="primary">ORF27</name>
</gene>